<sequence length="473" mass="53138">MDLIALLKSQFLCHLIFCYVFIASGLIINTLQLFTLLLWPINKQLFRKINCRLSYCISSQLVMLLEWWSGSECIIHTDPRAYPKYGKENAIVVLNHKFEIDFLCGWSLAERFGVLGGSKVLAKKELAYVPIIGWMWYFTEMVFCTRKWEQDRKTVSESLLHLRDYPEKYFFLIHCEGTRFTEKKHQISMQVAQAKGLPSLKHHLLPRTKGFAITVRSLRNVVSAVYDCTLNFRNNENPTLLGVLNGKKYHADLYVRRIPLGEVPEDEDRCAAWLHKLYQEKDALQEEYSRTGTFPGTPMVPPRRPWTLVNWLFWASLLLYPFFRFLVNVVRSGSSLTLASFVLVFFMGEYGASGAWAGAGGASRKGQGGAGGTSPSVRTRPGCRSRRWTGRSSSRAQKPQPGGLPPGRPLPVRMHPLRLQAPPGTLISKKTISWVLAGANQGSLLFKVGPGLFGEVSVGTSPRLPPALGGDVG</sequence>
<comment type="catalytic activity">
    <reaction evidence="17">
        <text>(4Z,7Z,10Z,13Z,16Z,19Z)-docosahexaenoyl-CoA + 1-hexadecanoyl-sn-glycero-3-phosphate = 1-hexadecanoyl-2-(4Z,7Z,10Z,13Z,16Z,19Z-docosahexaenoyl)-sn-glycero-3-phosphate + CoA</text>
        <dbReference type="Rhea" id="RHEA:55300"/>
        <dbReference type="ChEBI" id="CHEBI:57287"/>
        <dbReference type="ChEBI" id="CHEBI:57518"/>
        <dbReference type="ChEBI" id="CHEBI:74298"/>
        <dbReference type="ChEBI" id="CHEBI:82928"/>
    </reaction>
    <physiologicalReaction direction="left-to-right" evidence="17">
        <dbReference type="Rhea" id="RHEA:55301"/>
    </physiologicalReaction>
</comment>
<dbReference type="InterPro" id="IPR032098">
    <property type="entry name" value="Acyltransf_C"/>
</dbReference>
<dbReference type="CDD" id="cd07990">
    <property type="entry name" value="LPLAT_LCLAT1-like"/>
    <property type="match status" value="1"/>
</dbReference>
<dbReference type="AlphaFoldDB" id="A0A8C9CD72"/>
<evidence type="ECO:0000313" key="28">
    <source>
        <dbReference type="Ensembl" id="ENSPSNP00000022519.1"/>
    </source>
</evidence>
<feature type="compositionally biased region" description="Gly residues" evidence="25">
    <location>
        <begin position="361"/>
        <end position="372"/>
    </location>
</feature>
<evidence type="ECO:0000256" key="24">
    <source>
        <dbReference type="ARBA" id="ARBA00049159"/>
    </source>
</evidence>
<evidence type="ECO:0000256" key="26">
    <source>
        <dbReference type="SAM" id="Phobius"/>
    </source>
</evidence>
<dbReference type="SUPFAM" id="SSF69593">
    <property type="entry name" value="Glycerol-3-phosphate (1)-acyltransferase"/>
    <property type="match status" value="1"/>
</dbReference>
<evidence type="ECO:0000256" key="16">
    <source>
        <dbReference type="ARBA" id="ARBA00023315"/>
    </source>
</evidence>
<accession>A0A8C9CD72</accession>
<gene>
    <name evidence="28" type="primary">AGPAT4</name>
</gene>
<evidence type="ECO:0000256" key="17">
    <source>
        <dbReference type="ARBA" id="ARBA00035935"/>
    </source>
</evidence>
<dbReference type="Pfam" id="PF16076">
    <property type="entry name" value="Acyltransf_C"/>
    <property type="match status" value="1"/>
</dbReference>
<comment type="function">
    <text evidence="22">Converts 1-acyl-sn-glycerol-3-phosphate (lysophosphatidic acid or LPA) into 1,2-diacyl-sn-glycerol-3-phosphate (phosphatidic acid or PA) by incorporating an acyl moiety at the sn-2 position of the glycerol backbone. Exhibits high acyl-CoA specificity for polyunsaturated fatty acyl-CoA, especially docosahexaenoyl-CoA (22:6-CoA, DHA-CoA).</text>
</comment>
<evidence type="ECO:0000259" key="27">
    <source>
        <dbReference type="SMART" id="SM00563"/>
    </source>
</evidence>
<dbReference type="GO" id="GO:0005741">
    <property type="term" value="C:mitochondrial outer membrane"/>
    <property type="evidence" value="ECO:0007669"/>
    <property type="project" value="TreeGrafter"/>
</dbReference>
<evidence type="ECO:0000256" key="23">
    <source>
        <dbReference type="ARBA" id="ARBA00048232"/>
    </source>
</evidence>
<feature type="domain" description="Phospholipid/glycerol acyltransferase" evidence="27">
    <location>
        <begin position="90"/>
        <end position="212"/>
    </location>
</feature>
<evidence type="ECO:0000256" key="7">
    <source>
        <dbReference type="ARBA" id="ARBA00022516"/>
    </source>
</evidence>
<evidence type="ECO:0000256" key="1">
    <source>
        <dbReference type="ARBA" id="ARBA00000300"/>
    </source>
</evidence>
<dbReference type="EC" id="2.3.1.51" evidence="6"/>
<reference evidence="28" key="2">
    <citation type="submission" date="2025-08" db="UniProtKB">
        <authorList>
            <consortium name="Ensembl"/>
        </authorList>
    </citation>
    <scope>IDENTIFICATION</scope>
</reference>
<keyword evidence="8" id="KW-0808">Transferase</keyword>
<comment type="catalytic activity">
    <reaction evidence="24">
        <text>1-octadecanoyl-sn-glycero-3-phosphate + (4Z,7Z,10Z,13Z,16Z,19Z)-docosahexaenoyl-CoA = 1-octadecanoyl-2-(4Z,7Z,10Z,13Z,16Z,19Z-docosahexaenoyl)-sn-glycero-3-phosphate + CoA</text>
        <dbReference type="Rhea" id="RHEA:55308"/>
        <dbReference type="ChEBI" id="CHEBI:57287"/>
        <dbReference type="ChEBI" id="CHEBI:74298"/>
        <dbReference type="ChEBI" id="CHEBI:74565"/>
        <dbReference type="ChEBI" id="CHEBI:77130"/>
    </reaction>
    <physiologicalReaction direction="left-to-right" evidence="24">
        <dbReference type="Rhea" id="RHEA:55309"/>
    </physiologicalReaction>
</comment>
<evidence type="ECO:0000256" key="22">
    <source>
        <dbReference type="ARBA" id="ARBA00045404"/>
    </source>
</evidence>
<evidence type="ECO:0000256" key="19">
    <source>
        <dbReference type="ARBA" id="ARBA00040981"/>
    </source>
</evidence>
<feature type="transmembrane region" description="Helical" evidence="26">
    <location>
        <begin position="338"/>
        <end position="359"/>
    </location>
</feature>
<keyword evidence="9 26" id="KW-0812">Transmembrane</keyword>
<evidence type="ECO:0000256" key="12">
    <source>
        <dbReference type="ARBA" id="ARBA00023098"/>
    </source>
</evidence>
<evidence type="ECO:0000256" key="20">
    <source>
        <dbReference type="ARBA" id="ARBA00041272"/>
    </source>
</evidence>
<dbReference type="PANTHER" id="PTHR10983:SF8">
    <property type="entry name" value="1-ACYL-SN-GLYCEROL-3-PHOSPHATE ACYLTRANSFERASE DELTA"/>
    <property type="match status" value="1"/>
</dbReference>
<keyword evidence="13 26" id="KW-0472">Membrane</keyword>
<keyword evidence="12" id="KW-0443">Lipid metabolism</keyword>
<name>A0A8C9CD72_PHOSS</name>
<dbReference type="GeneTree" id="ENSGT00950000182836"/>
<keyword evidence="15" id="KW-1208">Phospholipid metabolism</keyword>
<proteinExistence type="inferred from homology"/>
<evidence type="ECO:0000256" key="18">
    <source>
        <dbReference type="ARBA" id="ARBA00036892"/>
    </source>
</evidence>
<evidence type="ECO:0000256" key="21">
    <source>
        <dbReference type="ARBA" id="ARBA00042940"/>
    </source>
</evidence>
<comment type="pathway">
    <text evidence="4">Lipid metabolism.</text>
</comment>
<dbReference type="PANTHER" id="PTHR10983">
    <property type="entry name" value="1-ACYLGLYCEROL-3-PHOSPHATE ACYLTRANSFERASE-RELATED"/>
    <property type="match status" value="1"/>
</dbReference>
<evidence type="ECO:0000256" key="8">
    <source>
        <dbReference type="ARBA" id="ARBA00022679"/>
    </source>
</evidence>
<keyword evidence="29" id="KW-1185">Reference proteome</keyword>
<feature type="transmembrane region" description="Helical" evidence="26">
    <location>
        <begin position="12"/>
        <end position="39"/>
    </location>
</feature>
<dbReference type="Proteomes" id="UP000694554">
    <property type="component" value="Chromosome 12"/>
</dbReference>
<feature type="region of interest" description="Disordered" evidence="25">
    <location>
        <begin position="361"/>
        <end position="413"/>
    </location>
</feature>
<keyword evidence="14" id="KW-0594">Phospholipid biosynthesis</keyword>
<evidence type="ECO:0000256" key="5">
    <source>
        <dbReference type="ARBA" id="ARBA00008655"/>
    </source>
</evidence>
<keyword evidence="11 26" id="KW-1133">Transmembrane helix</keyword>
<dbReference type="GO" id="GO:0003841">
    <property type="term" value="F:1-acylglycerol-3-phosphate O-acyltransferase activity"/>
    <property type="evidence" value="ECO:0007669"/>
    <property type="project" value="UniProtKB-EC"/>
</dbReference>
<evidence type="ECO:0000256" key="14">
    <source>
        <dbReference type="ARBA" id="ARBA00023209"/>
    </source>
</evidence>
<dbReference type="InterPro" id="IPR002123">
    <property type="entry name" value="Plipid/glycerol_acylTrfase"/>
</dbReference>
<dbReference type="GO" id="GO:0008654">
    <property type="term" value="P:phospholipid biosynthetic process"/>
    <property type="evidence" value="ECO:0007669"/>
    <property type="project" value="UniProtKB-KW"/>
</dbReference>
<comment type="catalytic activity">
    <reaction evidence="18">
        <text>(4Z,7Z,10Z,13Z,16Z,19Z)-docosahexaenoyl-CoA + 1-(9Z-octadecenoyl)-sn-glycero-3-phosphate = 1-(9Z-octadecenoyl)-2-(4Z,7Z,10Z,13Z,16Z,19Z-docosahexaenoyl)-sn-glycero-3-phosphate + CoA</text>
        <dbReference type="Rhea" id="RHEA:55312"/>
        <dbReference type="ChEBI" id="CHEBI:57287"/>
        <dbReference type="ChEBI" id="CHEBI:74298"/>
        <dbReference type="ChEBI" id="CHEBI:74544"/>
        <dbReference type="ChEBI" id="CHEBI:138723"/>
    </reaction>
    <physiologicalReaction direction="left-to-right" evidence="18">
        <dbReference type="Rhea" id="RHEA:55313"/>
    </physiologicalReaction>
</comment>
<evidence type="ECO:0000256" key="2">
    <source>
        <dbReference type="ARBA" id="ARBA00004477"/>
    </source>
</evidence>
<keyword evidence="16" id="KW-0012">Acyltransferase</keyword>
<keyword evidence="7" id="KW-0444">Lipid biosynthesis</keyword>
<protein>
    <recommendedName>
        <fullName evidence="19">1-acyl-sn-glycerol-3-phosphate acyltransferase delta</fullName>
        <ecNumber evidence="6">2.3.1.51</ecNumber>
    </recommendedName>
    <alternativeName>
        <fullName evidence="20">1-acylglycerol-3-phosphate O-acyltransferase 4</fullName>
    </alternativeName>
    <alternativeName>
        <fullName evidence="21">Lysophosphatidic acid acyltransferase delta</fullName>
    </alternativeName>
</protein>
<comment type="catalytic activity">
    <reaction evidence="1">
        <text>a 1-acyl-sn-glycero-3-phosphate + an acyl-CoA = a 1,2-diacyl-sn-glycero-3-phosphate + CoA</text>
        <dbReference type="Rhea" id="RHEA:19709"/>
        <dbReference type="ChEBI" id="CHEBI:57287"/>
        <dbReference type="ChEBI" id="CHEBI:57970"/>
        <dbReference type="ChEBI" id="CHEBI:58342"/>
        <dbReference type="ChEBI" id="CHEBI:58608"/>
        <dbReference type="EC" id="2.3.1.51"/>
    </reaction>
    <physiologicalReaction direction="left-to-right" evidence="1">
        <dbReference type="Rhea" id="RHEA:19710"/>
    </physiologicalReaction>
</comment>
<evidence type="ECO:0000256" key="25">
    <source>
        <dbReference type="SAM" id="MobiDB-lite"/>
    </source>
</evidence>
<evidence type="ECO:0000256" key="15">
    <source>
        <dbReference type="ARBA" id="ARBA00023264"/>
    </source>
</evidence>
<evidence type="ECO:0000256" key="11">
    <source>
        <dbReference type="ARBA" id="ARBA00022989"/>
    </source>
</evidence>
<feature type="compositionally biased region" description="Low complexity" evidence="25">
    <location>
        <begin position="390"/>
        <end position="401"/>
    </location>
</feature>
<reference evidence="28" key="3">
    <citation type="submission" date="2025-09" db="UniProtKB">
        <authorList>
            <consortium name="Ensembl"/>
        </authorList>
    </citation>
    <scope>IDENTIFICATION</scope>
</reference>
<comment type="catalytic activity">
    <reaction evidence="23">
        <text>1-octadecanoyl-sn-glycero-3-phosphate + (9Z,12Z)-octadecadienoyl-CoA = 1-octadecanoyl-2-(9Z,12Z-octadecadienoyl)-sn-glycero-3-phosphate + CoA</text>
        <dbReference type="Rhea" id="RHEA:55304"/>
        <dbReference type="ChEBI" id="CHEBI:57287"/>
        <dbReference type="ChEBI" id="CHEBI:57383"/>
        <dbReference type="ChEBI" id="CHEBI:74565"/>
        <dbReference type="ChEBI" id="CHEBI:77098"/>
    </reaction>
    <physiologicalReaction direction="left-to-right" evidence="23">
        <dbReference type="Rhea" id="RHEA:55305"/>
    </physiologicalReaction>
</comment>
<comment type="pathway">
    <text evidence="3">Phospholipid metabolism; CDP-diacylglycerol biosynthesis; CDP-diacylglycerol from sn-glycerol 3-phosphate: step 2/3.</text>
</comment>
<evidence type="ECO:0000256" key="6">
    <source>
        <dbReference type="ARBA" id="ARBA00013211"/>
    </source>
</evidence>
<evidence type="ECO:0000256" key="4">
    <source>
        <dbReference type="ARBA" id="ARBA00005189"/>
    </source>
</evidence>
<evidence type="ECO:0000313" key="29">
    <source>
        <dbReference type="Proteomes" id="UP000694554"/>
    </source>
</evidence>
<comment type="subcellular location">
    <subcellularLocation>
        <location evidence="2">Endoplasmic reticulum membrane</location>
        <topology evidence="2">Multi-pass membrane protein</topology>
    </subcellularLocation>
</comment>
<dbReference type="GO" id="GO:0005789">
    <property type="term" value="C:endoplasmic reticulum membrane"/>
    <property type="evidence" value="ECO:0007669"/>
    <property type="project" value="UniProtKB-SubCell"/>
</dbReference>
<organism evidence="28 29">
    <name type="scientific">Phocoena sinus</name>
    <name type="common">Vaquita</name>
    <dbReference type="NCBI Taxonomy" id="42100"/>
    <lineage>
        <taxon>Eukaryota</taxon>
        <taxon>Metazoa</taxon>
        <taxon>Chordata</taxon>
        <taxon>Craniata</taxon>
        <taxon>Vertebrata</taxon>
        <taxon>Euteleostomi</taxon>
        <taxon>Mammalia</taxon>
        <taxon>Eutheria</taxon>
        <taxon>Laurasiatheria</taxon>
        <taxon>Artiodactyla</taxon>
        <taxon>Whippomorpha</taxon>
        <taxon>Cetacea</taxon>
        <taxon>Odontoceti</taxon>
        <taxon>Phocoenidae</taxon>
        <taxon>Phocoena</taxon>
    </lineage>
</organism>
<evidence type="ECO:0000256" key="10">
    <source>
        <dbReference type="ARBA" id="ARBA00022824"/>
    </source>
</evidence>
<dbReference type="Ensembl" id="ENSPSNT00000025325.1">
    <property type="protein sequence ID" value="ENSPSNP00000022519.1"/>
    <property type="gene ID" value="ENSPSNG00000016495.1"/>
</dbReference>
<dbReference type="Pfam" id="PF01553">
    <property type="entry name" value="Acyltransferase"/>
    <property type="match status" value="1"/>
</dbReference>
<comment type="similarity">
    <text evidence="5">Belongs to the 1-acyl-sn-glycerol-3-phosphate acyltransferase family.</text>
</comment>
<evidence type="ECO:0000256" key="13">
    <source>
        <dbReference type="ARBA" id="ARBA00023136"/>
    </source>
</evidence>
<evidence type="ECO:0000256" key="9">
    <source>
        <dbReference type="ARBA" id="ARBA00022692"/>
    </source>
</evidence>
<evidence type="ECO:0000256" key="3">
    <source>
        <dbReference type="ARBA" id="ARBA00004728"/>
    </source>
</evidence>
<keyword evidence="10" id="KW-0256">Endoplasmic reticulum</keyword>
<dbReference type="SMART" id="SM00563">
    <property type="entry name" value="PlsC"/>
    <property type="match status" value="1"/>
</dbReference>
<reference evidence="28" key="1">
    <citation type="submission" date="2019-08" db="EMBL/GenBank/DDBJ databases">
        <title>Phocoena sinus (Vaquita) genome, mPhoSin1, primary haplotype.</title>
        <authorList>
            <person name="Morin P."/>
            <person name="Mountcastle J."/>
            <person name="Fungtammasan C."/>
            <person name="Rhie A."/>
            <person name="Rojas-Bracho L."/>
            <person name="Smith C.R."/>
            <person name="Taylor B.L."/>
            <person name="Gulland F.M.D."/>
            <person name="Musser W."/>
            <person name="Houck M."/>
            <person name="Haase B."/>
            <person name="Paez S."/>
            <person name="Howe K."/>
            <person name="Torrance J."/>
            <person name="Formenti G."/>
            <person name="Phillippy A."/>
            <person name="Ryder O."/>
            <person name="Jarvis E.D."/>
            <person name="Fedrigo O."/>
        </authorList>
    </citation>
    <scope>NUCLEOTIDE SEQUENCE [LARGE SCALE GENOMIC DNA]</scope>
</reference>
<feature type="transmembrane region" description="Helical" evidence="26">
    <location>
        <begin position="308"/>
        <end position="326"/>
    </location>
</feature>